<dbReference type="Proteomes" id="UP000001025">
    <property type="component" value="Chromosome"/>
</dbReference>
<dbReference type="HOGENOM" id="CLU_3238787_0_0_0"/>
<dbReference type="InParanoid" id="Q7UT20"/>
<organism evidence="1 2">
    <name type="scientific">Rhodopirellula baltica (strain DSM 10527 / NCIMB 13988 / SH1)</name>
    <dbReference type="NCBI Taxonomy" id="243090"/>
    <lineage>
        <taxon>Bacteria</taxon>
        <taxon>Pseudomonadati</taxon>
        <taxon>Planctomycetota</taxon>
        <taxon>Planctomycetia</taxon>
        <taxon>Pirellulales</taxon>
        <taxon>Pirellulaceae</taxon>
        <taxon>Rhodopirellula</taxon>
    </lineage>
</organism>
<gene>
    <name evidence="1" type="ordered locus">RB4166</name>
</gene>
<accession>Q7UT20</accession>
<dbReference type="EMBL" id="BX294140">
    <property type="protein sequence ID" value="CAD73621.1"/>
    <property type="molecule type" value="Genomic_DNA"/>
</dbReference>
<name>Q7UT20_RHOBA</name>
<evidence type="ECO:0000313" key="2">
    <source>
        <dbReference type="Proteomes" id="UP000001025"/>
    </source>
</evidence>
<reference evidence="1 2" key="1">
    <citation type="journal article" date="2003" name="Proc. Natl. Acad. Sci. U.S.A.">
        <title>Complete genome sequence of the marine planctomycete Pirellula sp. strain 1.</title>
        <authorList>
            <person name="Gloeckner F.O."/>
            <person name="Kube M."/>
            <person name="Bauer M."/>
            <person name="Teeling H."/>
            <person name="Lombardot T."/>
            <person name="Ludwig W."/>
            <person name="Gade D."/>
            <person name="Beck A."/>
            <person name="Borzym K."/>
            <person name="Heitmann K."/>
            <person name="Rabus R."/>
            <person name="Schlesner H."/>
            <person name="Amann R."/>
            <person name="Reinhardt R."/>
        </authorList>
    </citation>
    <scope>NUCLEOTIDE SEQUENCE [LARGE SCALE GENOMIC DNA]</scope>
    <source>
        <strain evidence="2">DSM 10527 / NCIMB 13988 / SH1</strain>
    </source>
</reference>
<protein>
    <submittedName>
        <fullName evidence="1">Uncharacterized protein</fullName>
    </submittedName>
</protein>
<dbReference type="KEGG" id="rba:RB4166"/>
<keyword evidence="2" id="KW-1185">Reference proteome</keyword>
<proteinExistence type="predicted"/>
<evidence type="ECO:0000313" key="1">
    <source>
        <dbReference type="EMBL" id="CAD73621.1"/>
    </source>
</evidence>
<dbReference type="AlphaFoldDB" id="Q7UT20"/>
<dbReference type="EnsemblBacteria" id="CAD73621">
    <property type="protein sequence ID" value="CAD73621"/>
    <property type="gene ID" value="RB4166"/>
</dbReference>
<sequence>MRQQFYFRVSLVGRTDQREFRHQRTTTRRFNSKPAIRRLRLFA</sequence>